<evidence type="ECO:0000313" key="2">
    <source>
        <dbReference type="WBParaSite" id="ES5_v2.g13363.t1"/>
    </source>
</evidence>
<dbReference type="WBParaSite" id="ES5_v2.g13363.t1">
    <property type="protein sequence ID" value="ES5_v2.g13363.t1"/>
    <property type="gene ID" value="ES5_v2.g13363"/>
</dbReference>
<accession>A0AC34F7T2</accession>
<dbReference type="Proteomes" id="UP000887579">
    <property type="component" value="Unplaced"/>
</dbReference>
<organism evidence="1 2">
    <name type="scientific">Panagrolaimus sp. ES5</name>
    <dbReference type="NCBI Taxonomy" id="591445"/>
    <lineage>
        <taxon>Eukaryota</taxon>
        <taxon>Metazoa</taxon>
        <taxon>Ecdysozoa</taxon>
        <taxon>Nematoda</taxon>
        <taxon>Chromadorea</taxon>
        <taxon>Rhabditida</taxon>
        <taxon>Tylenchina</taxon>
        <taxon>Panagrolaimomorpha</taxon>
        <taxon>Panagrolaimoidea</taxon>
        <taxon>Panagrolaimidae</taxon>
        <taxon>Panagrolaimus</taxon>
    </lineage>
</organism>
<name>A0AC34F7T2_9BILA</name>
<proteinExistence type="predicted"/>
<reference evidence="2" key="1">
    <citation type="submission" date="2022-11" db="UniProtKB">
        <authorList>
            <consortium name="WormBaseParasite"/>
        </authorList>
    </citation>
    <scope>IDENTIFICATION</scope>
</reference>
<sequence length="484" mass="54318">MSSLPPVYSPISTTAIPIPTTENNITENQSLNDSKKKKKMKYNNNNRSSKKEGILISSIGLILHMIFVAIPKDILRWINMKRKSIKGQTIVITGGASGIGQRMAEMLSLEHGANVAIIDVDKNKGDETAEGIIEKGGRAKAWQCDITNEEAMKQCAEEIKNEFGTVDIVICNAAILFFGHMMDLTTKQLQRAMDVNVMGTHITIRAFLPDMEQRNSGQIVAVASIAGFAGETYGIAYCPTKFAVRGIMECLQMEFRDRGLDGIICTTVCPWFIRTPMILNMGMRPTCRFFTHHMQKAGRSYLNCKYEPATTTTEQKNYSTDYKKGGGSPPHMPNDDLQKADNKNVVKTEAEKIIIGKNMARNSPTTPENSREYFKLAPFYWYAIILPALAFTFIVWYRPEWIPVTYMPFIGEFAYNLGTKYSNIALLINIGALVAHIGEAIYSLYLCDQLNIAHASSFKWFIQTFLVGFSSLGMLIKLRNKNRK</sequence>
<evidence type="ECO:0000313" key="1">
    <source>
        <dbReference type="Proteomes" id="UP000887579"/>
    </source>
</evidence>
<protein>
    <submittedName>
        <fullName evidence="2">Transmembrane protein 254</fullName>
    </submittedName>
</protein>